<protein>
    <recommendedName>
        <fullName evidence="4">Protein-export membrane protein SecG</fullName>
    </recommendedName>
</protein>
<reference evidence="3" key="1">
    <citation type="journal article" date="2019" name="Int. J. Syst. Evol. Microbiol.">
        <title>The Global Catalogue of Microorganisms (GCM) 10K type strain sequencing project: providing services to taxonomists for standard genome sequencing and annotation.</title>
        <authorList>
            <consortium name="The Broad Institute Genomics Platform"/>
            <consortium name="The Broad Institute Genome Sequencing Center for Infectious Disease"/>
            <person name="Wu L."/>
            <person name="Ma J."/>
        </authorList>
    </citation>
    <scope>NUCLEOTIDE SEQUENCE [LARGE SCALE GENOMIC DNA]</scope>
    <source>
        <strain evidence="3">CGMCC 1.15394</strain>
    </source>
</reference>
<keyword evidence="3" id="KW-1185">Reference proteome</keyword>
<feature type="transmembrane region" description="Helical" evidence="1">
    <location>
        <begin position="6"/>
        <end position="32"/>
    </location>
</feature>
<name>A0ABQ1TS80_9GAMM</name>
<evidence type="ECO:0000313" key="2">
    <source>
        <dbReference type="EMBL" id="GGF01776.1"/>
    </source>
</evidence>
<comment type="caution">
    <text evidence="2">The sequence shown here is derived from an EMBL/GenBank/DDBJ whole genome shotgun (WGS) entry which is preliminary data.</text>
</comment>
<keyword evidence="1" id="KW-0472">Membrane</keyword>
<keyword evidence="1" id="KW-0812">Transmembrane</keyword>
<sequence length="87" mass="9365">MVNIESTAGIVATVTLLILFMFFAANLGMIVLEQKISTGSLQAFGSGLAKMLNKSDNPNSYKQARVYLVGSALSFFAFMALLEFGYA</sequence>
<gene>
    <name evidence="2" type="ORF">GCM10008027_28330</name>
</gene>
<keyword evidence="1" id="KW-1133">Transmembrane helix</keyword>
<dbReference type="Proteomes" id="UP000638462">
    <property type="component" value="Unassembled WGS sequence"/>
</dbReference>
<feature type="transmembrane region" description="Helical" evidence="1">
    <location>
        <begin position="66"/>
        <end position="86"/>
    </location>
</feature>
<organism evidence="2 3">
    <name type="scientific">Pseudoalteromonas gelatinilytica</name>
    <dbReference type="NCBI Taxonomy" id="1703256"/>
    <lineage>
        <taxon>Bacteria</taxon>
        <taxon>Pseudomonadati</taxon>
        <taxon>Pseudomonadota</taxon>
        <taxon>Gammaproteobacteria</taxon>
        <taxon>Alteromonadales</taxon>
        <taxon>Pseudoalteromonadaceae</taxon>
        <taxon>Pseudoalteromonas</taxon>
    </lineage>
</organism>
<evidence type="ECO:0000313" key="3">
    <source>
        <dbReference type="Proteomes" id="UP000638462"/>
    </source>
</evidence>
<dbReference type="EMBL" id="BMIT01000011">
    <property type="protein sequence ID" value="GGF01776.1"/>
    <property type="molecule type" value="Genomic_DNA"/>
</dbReference>
<dbReference type="RefSeq" id="WP_188729783.1">
    <property type="nucleotide sequence ID" value="NZ_BMIT01000011.1"/>
</dbReference>
<proteinExistence type="predicted"/>
<evidence type="ECO:0000256" key="1">
    <source>
        <dbReference type="SAM" id="Phobius"/>
    </source>
</evidence>
<accession>A0ABQ1TS80</accession>
<evidence type="ECO:0008006" key="4">
    <source>
        <dbReference type="Google" id="ProtNLM"/>
    </source>
</evidence>